<name>A0A316ACW0_9BACT</name>
<keyword evidence="3" id="KW-1185">Reference proteome</keyword>
<reference evidence="2 3" key="1">
    <citation type="submission" date="2018-03" db="EMBL/GenBank/DDBJ databases">
        <title>Genomic Encyclopedia of Archaeal and Bacterial Type Strains, Phase II (KMG-II): from individual species to whole genera.</title>
        <authorList>
            <person name="Goeker M."/>
        </authorList>
    </citation>
    <scope>NUCLEOTIDE SEQUENCE [LARGE SCALE GENOMIC DNA]</scope>
    <source>
        <strain evidence="2 3">DSM 100346</strain>
    </source>
</reference>
<evidence type="ECO:0000313" key="3">
    <source>
        <dbReference type="Proteomes" id="UP000245880"/>
    </source>
</evidence>
<keyword evidence="1" id="KW-0472">Membrane</keyword>
<comment type="caution">
    <text evidence="2">The sequence shown here is derived from an EMBL/GenBank/DDBJ whole genome shotgun (WGS) entry which is preliminary data.</text>
</comment>
<feature type="transmembrane region" description="Helical" evidence="1">
    <location>
        <begin position="6"/>
        <end position="27"/>
    </location>
</feature>
<dbReference type="EMBL" id="QGDT01000013">
    <property type="protein sequence ID" value="PWJ55573.1"/>
    <property type="molecule type" value="Genomic_DNA"/>
</dbReference>
<gene>
    <name evidence="2" type="ORF">CLV98_11349</name>
</gene>
<dbReference type="Proteomes" id="UP000245880">
    <property type="component" value="Unassembled WGS sequence"/>
</dbReference>
<keyword evidence="1" id="KW-1133">Transmembrane helix</keyword>
<evidence type="ECO:0000313" key="2">
    <source>
        <dbReference type="EMBL" id="PWJ55573.1"/>
    </source>
</evidence>
<evidence type="ECO:0000256" key="1">
    <source>
        <dbReference type="SAM" id="Phobius"/>
    </source>
</evidence>
<accession>A0A316ACW0</accession>
<keyword evidence="1" id="KW-0812">Transmembrane</keyword>
<organism evidence="2 3">
    <name type="scientific">Dyadobacter jejuensis</name>
    <dbReference type="NCBI Taxonomy" id="1082580"/>
    <lineage>
        <taxon>Bacteria</taxon>
        <taxon>Pseudomonadati</taxon>
        <taxon>Bacteroidota</taxon>
        <taxon>Cytophagia</taxon>
        <taxon>Cytophagales</taxon>
        <taxon>Spirosomataceae</taxon>
        <taxon>Dyadobacter</taxon>
    </lineage>
</organism>
<protein>
    <submittedName>
        <fullName evidence="2">Uncharacterized protein</fullName>
    </submittedName>
</protein>
<sequence length="30" mass="3493">MEYNKVVLYVLVCNANIYCDLCISFYGNNN</sequence>
<dbReference type="AlphaFoldDB" id="A0A316ACW0"/>
<proteinExistence type="predicted"/>